<dbReference type="EMBL" id="FOFS01000003">
    <property type="protein sequence ID" value="SEP99809.1"/>
    <property type="molecule type" value="Genomic_DNA"/>
</dbReference>
<dbReference type="PANTHER" id="PTHR34218">
    <property type="entry name" value="PEPTIDASE S45 PENICILLIN AMIDASE"/>
    <property type="match status" value="1"/>
</dbReference>
<evidence type="ECO:0000256" key="5">
    <source>
        <dbReference type="PIRSR" id="PIRSR001227-1"/>
    </source>
</evidence>
<comment type="similarity">
    <text evidence="1">Belongs to the peptidase S45 family.</text>
</comment>
<dbReference type="InterPro" id="IPR014395">
    <property type="entry name" value="Pen/GL7ACA/AHL_acylase"/>
</dbReference>
<keyword evidence="2" id="KW-0378">Hydrolase</keyword>
<name>A0A1H9CF76_9GAMM</name>
<dbReference type="GO" id="GO:0016811">
    <property type="term" value="F:hydrolase activity, acting on carbon-nitrogen (but not peptide) bonds, in linear amides"/>
    <property type="evidence" value="ECO:0007669"/>
    <property type="project" value="InterPro"/>
</dbReference>
<feature type="active site" description="Nucleophile" evidence="5">
    <location>
        <position position="262"/>
    </location>
</feature>
<dbReference type="Gene3D" id="1.10.1400.10">
    <property type="match status" value="1"/>
</dbReference>
<keyword evidence="6" id="KW-0479">Metal-binding</keyword>
<evidence type="ECO:0000313" key="8">
    <source>
        <dbReference type="EMBL" id="SEP99809.1"/>
    </source>
</evidence>
<dbReference type="InterPro" id="IPR043147">
    <property type="entry name" value="Penicillin_amidase_A-knob"/>
</dbReference>
<protein>
    <submittedName>
        <fullName evidence="8">Penicillin amidase</fullName>
    </submittedName>
</protein>
<keyword evidence="9" id="KW-1185">Reference proteome</keyword>
<dbReference type="InterPro" id="IPR043146">
    <property type="entry name" value="Penicillin_amidase_N_B-knob"/>
</dbReference>
<dbReference type="STRING" id="489703.SAMN04488038_10332"/>
<dbReference type="AlphaFoldDB" id="A0A1H9CF76"/>
<dbReference type="OrthoDB" id="9760084at2"/>
<dbReference type="RefSeq" id="WP_093282545.1">
    <property type="nucleotide sequence ID" value="NZ_FOFS01000003.1"/>
</dbReference>
<keyword evidence="3" id="KW-0865">Zymogen</keyword>
<comment type="cofactor">
    <cofactor evidence="6">
        <name>Ca(2+)</name>
        <dbReference type="ChEBI" id="CHEBI:29108"/>
    </cofactor>
    <text evidence="6">Binds 1 Ca(2+) ion per dimer.</text>
</comment>
<feature type="region of interest" description="Disordered" evidence="7">
    <location>
        <begin position="742"/>
        <end position="782"/>
    </location>
</feature>
<dbReference type="GO" id="GO:0017000">
    <property type="term" value="P:antibiotic biosynthetic process"/>
    <property type="evidence" value="ECO:0007669"/>
    <property type="project" value="InterPro"/>
</dbReference>
<evidence type="ECO:0000256" key="2">
    <source>
        <dbReference type="ARBA" id="ARBA00022801"/>
    </source>
</evidence>
<feature type="binding site" evidence="6">
    <location>
        <position position="335"/>
    </location>
    <ligand>
        <name>Ca(2+)</name>
        <dbReference type="ChEBI" id="CHEBI:29108"/>
    </ligand>
</feature>
<proteinExistence type="inferred from homology"/>
<evidence type="ECO:0000256" key="7">
    <source>
        <dbReference type="SAM" id="MobiDB-lite"/>
    </source>
</evidence>
<dbReference type="Gene3D" id="3.60.20.10">
    <property type="entry name" value="Glutamine Phosphoribosylpyrophosphate, subunit 1, domain 1"/>
    <property type="match status" value="1"/>
</dbReference>
<dbReference type="Gene3D" id="2.30.120.10">
    <property type="match status" value="1"/>
</dbReference>
<evidence type="ECO:0000256" key="4">
    <source>
        <dbReference type="ARBA" id="ARBA00038735"/>
    </source>
</evidence>
<keyword evidence="6" id="KW-0106">Calcium</keyword>
<feature type="binding site" evidence="6">
    <location>
        <position position="338"/>
    </location>
    <ligand>
        <name>Ca(2+)</name>
        <dbReference type="ChEBI" id="CHEBI:29108"/>
    </ligand>
</feature>
<accession>A0A1H9CF76</accession>
<reference evidence="8 9" key="1">
    <citation type="submission" date="2016-10" db="EMBL/GenBank/DDBJ databases">
        <authorList>
            <person name="de Groot N.N."/>
        </authorList>
    </citation>
    <scope>NUCLEOTIDE SEQUENCE [LARGE SCALE GENOMIC DNA]</scope>
    <source>
        <strain evidence="8 9">DSM 25927</strain>
    </source>
</reference>
<dbReference type="InterPro" id="IPR002692">
    <property type="entry name" value="S45"/>
</dbReference>
<evidence type="ECO:0000256" key="3">
    <source>
        <dbReference type="ARBA" id="ARBA00023145"/>
    </source>
</evidence>
<dbReference type="Proteomes" id="UP000199233">
    <property type="component" value="Unassembled WGS sequence"/>
</dbReference>
<evidence type="ECO:0000256" key="6">
    <source>
        <dbReference type="PIRSR" id="PIRSR001227-2"/>
    </source>
</evidence>
<dbReference type="GO" id="GO:0046872">
    <property type="term" value="F:metal ion binding"/>
    <property type="evidence" value="ECO:0007669"/>
    <property type="project" value="UniProtKB-KW"/>
</dbReference>
<dbReference type="PIRSF" id="PIRSF001227">
    <property type="entry name" value="Pen_acylase"/>
    <property type="match status" value="1"/>
</dbReference>
<gene>
    <name evidence="8" type="ORF">SAMN04488038_10332</name>
</gene>
<feature type="binding site" evidence="6">
    <location>
        <position position="187"/>
    </location>
    <ligand>
        <name>Ca(2+)</name>
        <dbReference type="ChEBI" id="CHEBI:29108"/>
    </ligand>
</feature>
<dbReference type="SUPFAM" id="SSF56235">
    <property type="entry name" value="N-terminal nucleophile aminohydrolases (Ntn hydrolases)"/>
    <property type="match status" value="1"/>
</dbReference>
<dbReference type="PANTHER" id="PTHR34218:SF4">
    <property type="entry name" value="ACYL-HOMOSERINE LACTONE ACYLASE QUIP"/>
    <property type="match status" value="1"/>
</dbReference>
<dbReference type="InterPro" id="IPR023343">
    <property type="entry name" value="Penicillin_amidase_dom1"/>
</dbReference>
<comment type="subunit">
    <text evidence="4">Heterodimer of an alpha subunit and a beta subunit processed from the same precursor.</text>
</comment>
<evidence type="ECO:0000313" key="9">
    <source>
        <dbReference type="Proteomes" id="UP000199233"/>
    </source>
</evidence>
<sequence>MRLFAKLSLGLLAGLSLGALGIDLCLRSSLPQLDGEHALASLQAPVQLQRDALGIVTIHGEQRLDLARATGFAHAQDRYFQMDLLRRNAAGETAALLGPAALPLDRQRRFFRMRAAAVAAVQALPDEERALLDAYVDGVNQGLQALRSRPFEYWLLRQQPQAWRPEDSLLVLMTMFFSLSDARGERELALSALRENLPAELLRFLTPKGTPWDAPLQGQADTESAAIPPPQVYDLRSLKKSSFPQLSWAERSAPDPGFHRGSNNWALAGAHVAGGGALVSGDMHLDYRVPHIWYRLRLQSDSGLDLSGVSLPGVPFMIAGSNRHIAWALTTTYGDWSDLVALELDPADPTRYRTPQGWRRFTHQHEILRQRQGADEALDIDETIWGPVIRDARGRAYAVHWLARVPGAVNLHCRQLESARRVQDALDIVHLCGLPPQNFVAGDAQGHIAWSVAGRIPHRVASDGSTPLSWAEQEHWQGFLDPARYPQVLDPPQGRVWSANARMVDGEALRLIGTGNYALGARQQQIRDDLLAIEQARPQDMLAVQLDDRALFLHRWQQRLLSLLTPAALAGQPLRAQARTLIEHWGAHAAPESVGYRLVNEWRTQMHDAVFAALLAPCRAANADCRYGAPMFQSEGPLWQLITQQPLHLLNPRYENWDALLLAALDAVITPYAQQPGGLAARSWGERNTLSMRHALSPALGPLARWLDMPAVPMAGDNQMPRVQTAHGGASQRMAVTPGREEEGYLNMPGGQSGHPLSPFYSAGHQDWIEDRPTPFLPGKPKHQLRLLPAAAGTS</sequence>
<dbReference type="CDD" id="cd03747">
    <property type="entry name" value="Ntn_PGA_like"/>
    <property type="match status" value="1"/>
</dbReference>
<dbReference type="InterPro" id="IPR029055">
    <property type="entry name" value="Ntn_hydrolases_N"/>
</dbReference>
<evidence type="ECO:0000256" key="1">
    <source>
        <dbReference type="ARBA" id="ARBA00006586"/>
    </source>
</evidence>
<dbReference type="Gene3D" id="1.10.439.10">
    <property type="entry name" value="Penicillin Amidohydrolase, domain 1"/>
    <property type="match status" value="1"/>
</dbReference>
<organism evidence="8 9">
    <name type="scientific">Solimonas aquatica</name>
    <dbReference type="NCBI Taxonomy" id="489703"/>
    <lineage>
        <taxon>Bacteria</taxon>
        <taxon>Pseudomonadati</taxon>
        <taxon>Pseudomonadota</taxon>
        <taxon>Gammaproteobacteria</taxon>
        <taxon>Nevskiales</taxon>
        <taxon>Nevskiaceae</taxon>
        <taxon>Solimonas</taxon>
    </lineage>
</organism>
<dbReference type="Pfam" id="PF01804">
    <property type="entry name" value="Penicil_amidase"/>
    <property type="match status" value="1"/>
</dbReference>